<dbReference type="GO" id="GO:0005634">
    <property type="term" value="C:nucleus"/>
    <property type="evidence" value="ECO:0007669"/>
    <property type="project" value="UniProtKB-SubCell"/>
</dbReference>
<dbReference type="OrthoDB" id="3014581at2759"/>
<protein>
    <recommendedName>
        <fullName evidence="4">Xylanolytic transcriptional activator regulatory domain-containing protein</fullName>
    </recommendedName>
</protein>
<dbReference type="GO" id="GO:0003677">
    <property type="term" value="F:DNA binding"/>
    <property type="evidence" value="ECO:0007669"/>
    <property type="project" value="InterPro"/>
</dbReference>
<keyword evidence="3" id="KW-0812">Transmembrane</keyword>
<evidence type="ECO:0000313" key="5">
    <source>
        <dbReference type="EMBL" id="OAG08582.1"/>
    </source>
</evidence>
<keyword evidence="3" id="KW-1133">Transmembrane helix</keyword>
<name>A0A177CNM4_9PLEO</name>
<organism evidence="5 6">
    <name type="scientific">Paraphaeosphaeria sporulosa</name>
    <dbReference type="NCBI Taxonomy" id="1460663"/>
    <lineage>
        <taxon>Eukaryota</taxon>
        <taxon>Fungi</taxon>
        <taxon>Dikarya</taxon>
        <taxon>Ascomycota</taxon>
        <taxon>Pezizomycotina</taxon>
        <taxon>Dothideomycetes</taxon>
        <taxon>Pleosporomycetidae</taxon>
        <taxon>Pleosporales</taxon>
        <taxon>Massarineae</taxon>
        <taxon>Didymosphaeriaceae</taxon>
        <taxon>Paraphaeosphaeria</taxon>
    </lineage>
</organism>
<sequence>MSDSLAYEVRSTSDILALSGQEQQFSRNVIRLPPFSTASVLLHTYETKISSICPIVHIPTVRSLLRTSYFRLNNSAIISPSSIAVLLAVFALGAFFGDTSSTSEVAATEADGIALSKAFSRHALDLLDQSRRTSSGTLEDVQAHILMSLALSHIDGFSARSRMLFSSALSLARDLRLHRLDESEAPKAAPRNARDLIDEEFKRRVFWYLASEDWLQSTISGPQEGMYWIQQGHIKVKLPRDCTDDELSLGDTSGSTFEEAPSHVMVFLERIRLARICCEIADNLPLETVALLQMPYERIIALDQKLEQFLATLPPVLQYNCTNDHILESMYPQLPSWRYCIAKAALSRRWKLNQPFLLRQNLDPRYAYSRRACVESAHAVIAGYTSLFTCNVTSTLLTRMGIAIHFTHLALSILIMDLCFNQPQRDVTRIKGGIEAAFKIFGNARTVSPLLAKSLASLKAVLQRYNIDLADASPPNVGVQISNGDDAEHSTSDATIQELSNTHDQSRYQDVRTDTTFDAFWDIAMQNDGGIDLNEWDHLFSTLDTRPI</sequence>
<dbReference type="Pfam" id="PF04082">
    <property type="entry name" value="Fungal_trans"/>
    <property type="match status" value="1"/>
</dbReference>
<keyword evidence="6" id="KW-1185">Reference proteome</keyword>
<dbReference type="RefSeq" id="XP_018038947.1">
    <property type="nucleotide sequence ID" value="XM_018182694.1"/>
</dbReference>
<proteinExistence type="predicted"/>
<evidence type="ECO:0000256" key="3">
    <source>
        <dbReference type="SAM" id="Phobius"/>
    </source>
</evidence>
<reference evidence="5 6" key="1">
    <citation type="submission" date="2016-05" db="EMBL/GenBank/DDBJ databases">
        <title>Comparative analysis of secretome profiles of manganese(II)-oxidizing ascomycete fungi.</title>
        <authorList>
            <consortium name="DOE Joint Genome Institute"/>
            <person name="Zeiner C.A."/>
            <person name="Purvine S.O."/>
            <person name="Zink E.M."/>
            <person name="Wu S."/>
            <person name="Pasa-Tolic L."/>
            <person name="Chaput D.L."/>
            <person name="Haridas S."/>
            <person name="Grigoriev I.V."/>
            <person name="Santelli C.M."/>
            <person name="Hansel C.M."/>
        </authorList>
    </citation>
    <scope>NUCLEOTIDE SEQUENCE [LARGE SCALE GENOMIC DNA]</scope>
    <source>
        <strain evidence="5 6">AP3s5-JAC2a</strain>
    </source>
</reference>
<gene>
    <name evidence="5" type="ORF">CC84DRAFT_1215065</name>
</gene>
<keyword evidence="3" id="KW-0472">Membrane</keyword>
<dbReference type="PANTHER" id="PTHR31001:SF90">
    <property type="entry name" value="CENTROMERE DNA-BINDING PROTEIN COMPLEX CBF3 SUBUNIT B"/>
    <property type="match status" value="1"/>
</dbReference>
<evidence type="ECO:0000256" key="2">
    <source>
        <dbReference type="ARBA" id="ARBA00023242"/>
    </source>
</evidence>
<evidence type="ECO:0000256" key="1">
    <source>
        <dbReference type="ARBA" id="ARBA00004123"/>
    </source>
</evidence>
<dbReference type="InterPro" id="IPR007219">
    <property type="entry name" value="XnlR_reg_dom"/>
</dbReference>
<dbReference type="STRING" id="1460663.A0A177CNM4"/>
<dbReference type="CDD" id="cd12148">
    <property type="entry name" value="fungal_TF_MHR"/>
    <property type="match status" value="1"/>
</dbReference>
<evidence type="ECO:0000259" key="4">
    <source>
        <dbReference type="Pfam" id="PF04082"/>
    </source>
</evidence>
<dbReference type="AlphaFoldDB" id="A0A177CNM4"/>
<dbReference type="InterPro" id="IPR050613">
    <property type="entry name" value="Sec_Metabolite_Reg"/>
</dbReference>
<feature type="domain" description="Xylanolytic transcriptional activator regulatory" evidence="4">
    <location>
        <begin position="48"/>
        <end position="283"/>
    </location>
</feature>
<accession>A0A177CNM4</accession>
<comment type="subcellular location">
    <subcellularLocation>
        <location evidence="1">Nucleus</location>
    </subcellularLocation>
</comment>
<keyword evidence="2" id="KW-0539">Nucleus</keyword>
<dbReference type="GO" id="GO:0006351">
    <property type="term" value="P:DNA-templated transcription"/>
    <property type="evidence" value="ECO:0007669"/>
    <property type="project" value="InterPro"/>
</dbReference>
<feature type="transmembrane region" description="Helical" evidence="3">
    <location>
        <begin position="76"/>
        <end position="96"/>
    </location>
</feature>
<evidence type="ECO:0000313" key="6">
    <source>
        <dbReference type="Proteomes" id="UP000077069"/>
    </source>
</evidence>
<dbReference type="GeneID" id="28766180"/>
<dbReference type="Proteomes" id="UP000077069">
    <property type="component" value="Unassembled WGS sequence"/>
</dbReference>
<dbReference type="InParanoid" id="A0A177CNM4"/>
<dbReference type="GO" id="GO:0008270">
    <property type="term" value="F:zinc ion binding"/>
    <property type="evidence" value="ECO:0007669"/>
    <property type="project" value="InterPro"/>
</dbReference>
<dbReference type="PANTHER" id="PTHR31001">
    <property type="entry name" value="UNCHARACTERIZED TRANSCRIPTIONAL REGULATORY PROTEIN"/>
    <property type="match status" value="1"/>
</dbReference>
<dbReference type="EMBL" id="KV441550">
    <property type="protein sequence ID" value="OAG08582.1"/>
    <property type="molecule type" value="Genomic_DNA"/>
</dbReference>